<proteinExistence type="predicted"/>
<organism evidence="1 2">
    <name type="scientific">Pseudogracilibacillus auburnensis</name>
    <dbReference type="NCBI Taxonomy" id="1494959"/>
    <lineage>
        <taxon>Bacteria</taxon>
        <taxon>Bacillati</taxon>
        <taxon>Bacillota</taxon>
        <taxon>Bacilli</taxon>
        <taxon>Bacillales</taxon>
        <taxon>Bacillaceae</taxon>
        <taxon>Pseudogracilibacillus</taxon>
    </lineage>
</organism>
<evidence type="ECO:0008006" key="3">
    <source>
        <dbReference type="Google" id="ProtNLM"/>
    </source>
</evidence>
<sequence length="750" mass="85928">MKIKLKVKHLVWLIFVALLFIPLMTFVISPQVSLFFAKKNFEAGKVEGKIKMLELLDGHIAESQKWSIVEDYMIAYGLAGQFDVVTGPSLTMYNTDEPNVSFSWDEKQPILQQYLEKGPTNGYLSVVATQLANYYASLNEMEKVDQTFARAMERIPEDHTWDHNEVKIQHAKIALKHADFTKAAEIIEQIPISNDSDYYYFHAEVSELRAEISINEGNVEEALHEVKNGLKKYKEGWEKSAEEDPDISLGPIYDKLRSLENRLKNVIDDNEKIAGTMKGKITRNDGTPVEGVGVFLREGEEVNQSISEFERYEVITNEQGEFEFQHVVPGSYQVSLGLMYEQIDGWSWPIDMDEWIDVDGINDITYDITFQPLIEIESPANQQEITGETVSFDWEEVEGAAYYNINVGVETESSSPSSTLKSHITDHQLTVPIDELYAKTVGVAFSDEDDPFGSVVPATILAFTNTESRFFWSVEAYKKNGELLSQSNGYRLDESSIGKLPIFYLKEREMTKADKLLLDKQVKKALAAYKTAYENDPNDVHSLRMITRLVREESSQSGIEEEKLALPYLLALADLEAASSEDYFSIFMYYYDVKDWDSFHKWFTTYVDSIGGKNHLDGYDQAIYATALMEQGKFPEARKLFEEAMNKDKSHRFIGNWLAIELYEGEAFHHVIKLANEYPERPLGDEHTNWAILIGNVKEEAEKADLHYEQELQDVLELYFNSKETELDEWLESTKNPAMKKFIKALRTVD</sequence>
<dbReference type="Proteomes" id="UP000247978">
    <property type="component" value="Unassembled WGS sequence"/>
</dbReference>
<dbReference type="InterPro" id="IPR013783">
    <property type="entry name" value="Ig-like_fold"/>
</dbReference>
<keyword evidence="2" id="KW-1185">Reference proteome</keyword>
<dbReference type="EMBL" id="QJJQ01000015">
    <property type="protein sequence ID" value="PXW83629.1"/>
    <property type="molecule type" value="Genomic_DNA"/>
</dbReference>
<dbReference type="OrthoDB" id="1947780at2"/>
<dbReference type="Gene3D" id="1.25.40.10">
    <property type="entry name" value="Tetratricopeptide repeat domain"/>
    <property type="match status" value="2"/>
</dbReference>
<reference evidence="1 2" key="1">
    <citation type="submission" date="2018-05" db="EMBL/GenBank/DDBJ databases">
        <title>Genomic Encyclopedia of Type Strains, Phase IV (KMG-IV): sequencing the most valuable type-strain genomes for metagenomic binning, comparative biology and taxonomic classification.</title>
        <authorList>
            <person name="Goeker M."/>
        </authorList>
    </citation>
    <scope>NUCLEOTIDE SEQUENCE [LARGE SCALE GENOMIC DNA]</scope>
    <source>
        <strain evidence="1 2">DSM 28556</strain>
    </source>
</reference>
<evidence type="ECO:0000313" key="2">
    <source>
        <dbReference type="Proteomes" id="UP000247978"/>
    </source>
</evidence>
<name>A0A2V3W4E6_9BACI</name>
<protein>
    <recommendedName>
        <fullName evidence="3">Carboxypeptidase family protein</fullName>
    </recommendedName>
</protein>
<gene>
    <name evidence="1" type="ORF">DFR56_115102</name>
</gene>
<dbReference type="RefSeq" id="WP_110396819.1">
    <property type="nucleotide sequence ID" value="NZ_JBHUHB010000001.1"/>
</dbReference>
<dbReference type="SUPFAM" id="SSF49464">
    <property type="entry name" value="Carboxypeptidase regulatory domain-like"/>
    <property type="match status" value="1"/>
</dbReference>
<dbReference type="InterPro" id="IPR011990">
    <property type="entry name" value="TPR-like_helical_dom_sf"/>
</dbReference>
<accession>A0A2V3W4E6</accession>
<dbReference type="SUPFAM" id="SSF48452">
    <property type="entry name" value="TPR-like"/>
    <property type="match status" value="2"/>
</dbReference>
<comment type="caution">
    <text evidence="1">The sequence shown here is derived from an EMBL/GenBank/DDBJ whole genome shotgun (WGS) entry which is preliminary data.</text>
</comment>
<evidence type="ECO:0000313" key="1">
    <source>
        <dbReference type="EMBL" id="PXW83629.1"/>
    </source>
</evidence>
<dbReference type="AlphaFoldDB" id="A0A2V3W4E6"/>
<dbReference type="Gene3D" id="2.60.40.10">
    <property type="entry name" value="Immunoglobulins"/>
    <property type="match status" value="1"/>
</dbReference>
<dbReference type="InterPro" id="IPR008969">
    <property type="entry name" value="CarboxyPept-like_regulatory"/>
</dbReference>